<name>A0A073HYQ6_9SPIT</name>
<dbReference type="AlphaFoldDB" id="A0A073HYQ6"/>
<keyword evidence="2" id="KW-1185">Reference proteome</keyword>
<evidence type="ECO:0000313" key="1">
    <source>
        <dbReference type="EMBL" id="KEJ82549.1"/>
    </source>
</evidence>
<comment type="caution">
    <text evidence="1">The sequence shown here is derived from an EMBL/GenBank/DDBJ whole genome shotgun (WGS) entry which is preliminary data.</text>
</comment>
<organism evidence="1 2">
    <name type="scientific">Oxytricha trifallax</name>
    <dbReference type="NCBI Taxonomy" id="1172189"/>
    <lineage>
        <taxon>Eukaryota</taxon>
        <taxon>Sar</taxon>
        <taxon>Alveolata</taxon>
        <taxon>Ciliophora</taxon>
        <taxon>Intramacronucleata</taxon>
        <taxon>Spirotrichea</taxon>
        <taxon>Stichotrichia</taxon>
        <taxon>Sporadotrichida</taxon>
        <taxon>Oxytrichidae</taxon>
        <taxon>Oxytrichinae</taxon>
        <taxon>Oxytricha</taxon>
    </lineage>
</organism>
<gene>
    <name evidence="1" type="ORF">OXYTRIMIC_206</name>
</gene>
<accession>A0A073HYQ6</accession>
<dbReference type="EMBL" id="ARYC01017288">
    <property type="protein sequence ID" value="KEJ82549.1"/>
    <property type="molecule type" value="Genomic_DNA"/>
</dbReference>
<reference evidence="2" key="1">
    <citation type="journal article" date="2014" name="Cell">
        <title>The Architecture of a Scrambled Genome Reveals Massive Levels of Genomic Rearrangement during Development.</title>
        <authorList>
            <person name="Chen X."/>
            <person name="Bracht J.R."/>
            <person name="Goldman A.D."/>
            <person name="Dolzhenko E."/>
            <person name="Clay D.M."/>
            <person name="Swart E.C."/>
            <person name="Perlman D.H."/>
            <person name="Doak T.G."/>
            <person name="Stuart A."/>
            <person name="Amemiya C.T."/>
            <person name="Sebra R.P."/>
            <person name="Landweber L.F."/>
        </authorList>
    </citation>
    <scope>NUCLEOTIDE SEQUENCE [LARGE SCALE GENOMIC DNA]</scope>
    <source>
        <strain evidence="2">JRB310</strain>
    </source>
</reference>
<proteinExistence type="predicted"/>
<dbReference type="Proteomes" id="UP000053232">
    <property type="component" value="Unassembled WGS sequence"/>
</dbReference>
<sequence>MDQRRSQINLKYPHQNLRDKKSFRIKLKINLQFILMKVNYENNYSDEDREVYAYTHFILPQLLAKDDIHALNEIVHKRKFITEFFLELLQAKFRSIEEQNKAEKVSQIAAKDSGQHLKSSEHYEEMLRLSDLKLSYVELKHKLK</sequence>
<protein>
    <submittedName>
        <fullName evidence="1">Uncharacterized protein</fullName>
    </submittedName>
</protein>
<evidence type="ECO:0000313" key="2">
    <source>
        <dbReference type="Proteomes" id="UP000053232"/>
    </source>
</evidence>